<evidence type="ECO:0000256" key="3">
    <source>
        <dbReference type="ARBA" id="ARBA00022989"/>
    </source>
</evidence>
<dbReference type="InterPro" id="IPR036286">
    <property type="entry name" value="LexA/Signal_pep-like_sf"/>
</dbReference>
<organism evidence="7 8">
    <name type="scientific">Aeromicrobium duanguangcaii</name>
    <dbReference type="NCBI Taxonomy" id="2968086"/>
    <lineage>
        <taxon>Bacteria</taxon>
        <taxon>Bacillati</taxon>
        <taxon>Actinomycetota</taxon>
        <taxon>Actinomycetes</taxon>
        <taxon>Propionibacteriales</taxon>
        <taxon>Nocardioidaceae</taxon>
        <taxon>Aeromicrobium</taxon>
    </lineage>
</organism>
<evidence type="ECO:0000256" key="1">
    <source>
        <dbReference type="ARBA" id="ARBA00004370"/>
    </source>
</evidence>
<proteinExistence type="predicted"/>
<gene>
    <name evidence="7" type="ORF">NP095_06870</name>
</gene>
<dbReference type="GO" id="GO:0009003">
    <property type="term" value="F:signal peptidase activity"/>
    <property type="evidence" value="ECO:0007669"/>
    <property type="project" value="UniProtKB-EC"/>
</dbReference>
<protein>
    <recommendedName>
        <fullName evidence="5">Signal peptidase I</fullName>
        <ecNumber evidence="5">3.4.21.89</ecNumber>
    </recommendedName>
</protein>
<dbReference type="PRINTS" id="PR00728">
    <property type="entry name" value="SIGNALPTASE"/>
</dbReference>
<dbReference type="InterPro" id="IPR001733">
    <property type="entry name" value="Peptidase_S26B"/>
</dbReference>
<evidence type="ECO:0000256" key="4">
    <source>
        <dbReference type="ARBA" id="ARBA00023136"/>
    </source>
</evidence>
<keyword evidence="3 6" id="KW-1133">Transmembrane helix</keyword>
<reference evidence="7 8" key="1">
    <citation type="submission" date="2022-07" db="EMBL/GenBank/DDBJ databases">
        <title>Novel species in genus Aeromicrobium.</title>
        <authorList>
            <person name="Ye L."/>
        </authorList>
    </citation>
    <scope>NUCLEOTIDE SEQUENCE [LARGE SCALE GENOMIC DNA]</scope>
    <source>
        <strain evidence="8">zg-Y50</strain>
    </source>
</reference>
<feature type="transmembrane region" description="Helical" evidence="6">
    <location>
        <begin position="155"/>
        <end position="176"/>
    </location>
</feature>
<name>A0ABY5KIX5_9ACTN</name>
<dbReference type="RefSeq" id="WP_232416717.1">
    <property type="nucleotide sequence ID" value="NZ_CP101990.1"/>
</dbReference>
<keyword evidence="8" id="KW-1185">Reference proteome</keyword>
<evidence type="ECO:0000313" key="8">
    <source>
        <dbReference type="Proteomes" id="UP001315860"/>
    </source>
</evidence>
<dbReference type="EC" id="3.4.21.89" evidence="5"/>
<dbReference type="PANTHER" id="PTHR10806:SF6">
    <property type="entry name" value="SIGNAL PEPTIDASE COMPLEX CATALYTIC SUBUNIT SEC11"/>
    <property type="match status" value="1"/>
</dbReference>
<dbReference type="EMBL" id="CP101990">
    <property type="protein sequence ID" value="UUI69810.1"/>
    <property type="molecule type" value="Genomic_DNA"/>
</dbReference>
<evidence type="ECO:0000256" key="5">
    <source>
        <dbReference type="NCBIfam" id="TIGR02228"/>
    </source>
</evidence>
<keyword evidence="4 6" id="KW-0472">Membrane</keyword>
<keyword evidence="2 6" id="KW-0812">Transmembrane</keyword>
<comment type="subcellular location">
    <subcellularLocation>
        <location evidence="1">Membrane</location>
    </subcellularLocation>
</comment>
<evidence type="ECO:0000256" key="6">
    <source>
        <dbReference type="SAM" id="Phobius"/>
    </source>
</evidence>
<dbReference type="CDD" id="cd06530">
    <property type="entry name" value="S26_SPase_I"/>
    <property type="match status" value="1"/>
</dbReference>
<evidence type="ECO:0000313" key="7">
    <source>
        <dbReference type="EMBL" id="UUI69810.1"/>
    </source>
</evidence>
<evidence type="ECO:0000256" key="2">
    <source>
        <dbReference type="ARBA" id="ARBA00022692"/>
    </source>
</evidence>
<dbReference type="Proteomes" id="UP001315860">
    <property type="component" value="Chromosome"/>
</dbReference>
<dbReference type="PANTHER" id="PTHR10806">
    <property type="entry name" value="SIGNAL PEPTIDASE COMPLEX CATALYTIC SUBUNIT SEC11"/>
    <property type="match status" value="1"/>
</dbReference>
<sequence length="189" mass="20311">MTTPTIERTHRTVLRRSGQVFAWVVILVATSAVAVGVLIPRIAGATPYTILTGSMEPNLPPGTLVVVKPKPAEDIGIGSVITYQLRSGDPTVVTHRVTSVGHGSDGELSFITKGDANAAEDLEPVRPVQVKGVLWYSVPKLGWLGNTIDQDQRDAAVYLVVGGLGLYAAWMFGGALRERRGLRRARRDS</sequence>
<dbReference type="NCBIfam" id="TIGR02228">
    <property type="entry name" value="sigpep_I_arch"/>
    <property type="match status" value="1"/>
</dbReference>
<dbReference type="SUPFAM" id="SSF51306">
    <property type="entry name" value="LexA/Signal peptidase"/>
    <property type="match status" value="1"/>
</dbReference>
<feature type="transmembrane region" description="Helical" evidence="6">
    <location>
        <begin position="20"/>
        <end position="39"/>
    </location>
</feature>
<dbReference type="InterPro" id="IPR019533">
    <property type="entry name" value="Peptidase_S26"/>
</dbReference>
<keyword evidence="7" id="KW-0378">Hydrolase</keyword>
<accession>A0ABY5KIX5</accession>